<proteinExistence type="predicted"/>
<keyword evidence="3" id="KW-1185">Reference proteome</keyword>
<dbReference type="Gene3D" id="1.10.150.910">
    <property type="match status" value="1"/>
</dbReference>
<dbReference type="InterPro" id="IPR050358">
    <property type="entry name" value="RSE1/DDB1/CFT1"/>
</dbReference>
<feature type="domain" description="RSE1/DDB1/CPSF1 C-terminal" evidence="1">
    <location>
        <begin position="63"/>
        <end position="200"/>
    </location>
</feature>
<evidence type="ECO:0000313" key="2">
    <source>
        <dbReference type="EMBL" id="MEQ2207811.1"/>
    </source>
</evidence>
<protein>
    <submittedName>
        <fullName evidence="2">Cleavage and polyadenylation specificity factor subunit 1</fullName>
    </submittedName>
</protein>
<dbReference type="EMBL" id="JAHRIN010046035">
    <property type="protein sequence ID" value="MEQ2207811.1"/>
    <property type="molecule type" value="Genomic_DNA"/>
</dbReference>
<feature type="domain" description="RSE1/DDB1/CPSF1 C-terminal" evidence="1">
    <location>
        <begin position="12"/>
        <end position="62"/>
    </location>
</feature>
<evidence type="ECO:0000259" key="1">
    <source>
        <dbReference type="Pfam" id="PF03178"/>
    </source>
</evidence>
<evidence type="ECO:0000313" key="3">
    <source>
        <dbReference type="Proteomes" id="UP001434883"/>
    </source>
</evidence>
<dbReference type="Proteomes" id="UP001434883">
    <property type="component" value="Unassembled WGS sequence"/>
</dbReference>
<name>A0ABV0RI23_9TELE</name>
<accession>A0ABV0RI23</accession>
<sequence>MNKGDNLPCSLQIFLWVLKDNDLTGMAFIDTQLYIHQMISIKNFILAADLMKSISLLRYQEEISDRDKNLFVYMYLPEAKESFGGMRLLRRADFNAGAHINALWRMPCRGALDSGSKKALTWDNKQISWFATLDGGIGMLLPMPEKTYRRLLMLQNALNTLLPHHAGLNPKAFRMMHCDRRSLQNAVRNVLDGELLSKYLYLSTMERSELAKKIGTTQDIILDDLLEIDRVTAHF</sequence>
<organism evidence="2 3">
    <name type="scientific">Xenoophorus captivus</name>
    <dbReference type="NCBI Taxonomy" id="1517983"/>
    <lineage>
        <taxon>Eukaryota</taxon>
        <taxon>Metazoa</taxon>
        <taxon>Chordata</taxon>
        <taxon>Craniata</taxon>
        <taxon>Vertebrata</taxon>
        <taxon>Euteleostomi</taxon>
        <taxon>Actinopterygii</taxon>
        <taxon>Neopterygii</taxon>
        <taxon>Teleostei</taxon>
        <taxon>Neoteleostei</taxon>
        <taxon>Acanthomorphata</taxon>
        <taxon>Ovalentaria</taxon>
        <taxon>Atherinomorphae</taxon>
        <taxon>Cyprinodontiformes</taxon>
        <taxon>Goodeidae</taxon>
        <taxon>Xenoophorus</taxon>
    </lineage>
</organism>
<reference evidence="2 3" key="1">
    <citation type="submission" date="2021-06" db="EMBL/GenBank/DDBJ databases">
        <authorList>
            <person name="Palmer J.M."/>
        </authorList>
    </citation>
    <scope>NUCLEOTIDE SEQUENCE [LARGE SCALE GENOMIC DNA]</scope>
    <source>
        <strain evidence="2 3">XC_2019</strain>
        <tissue evidence="2">Muscle</tissue>
    </source>
</reference>
<comment type="caution">
    <text evidence="2">The sequence shown here is derived from an EMBL/GenBank/DDBJ whole genome shotgun (WGS) entry which is preliminary data.</text>
</comment>
<dbReference type="InterPro" id="IPR015943">
    <property type="entry name" value="WD40/YVTN_repeat-like_dom_sf"/>
</dbReference>
<dbReference type="Pfam" id="PF03178">
    <property type="entry name" value="CPSF_A"/>
    <property type="match status" value="2"/>
</dbReference>
<dbReference type="Gene3D" id="2.130.10.10">
    <property type="entry name" value="YVTN repeat-like/Quinoprotein amine dehydrogenase"/>
    <property type="match status" value="2"/>
</dbReference>
<dbReference type="PANTHER" id="PTHR10644">
    <property type="entry name" value="DNA REPAIR/RNA PROCESSING CPSF FAMILY"/>
    <property type="match status" value="1"/>
</dbReference>
<gene>
    <name evidence="2" type="primary">CPSF1_2</name>
    <name evidence="2" type="ORF">XENOCAPTIV_019071</name>
</gene>
<dbReference type="InterPro" id="IPR004871">
    <property type="entry name" value="RSE1/DDB1/CPSF1_C"/>
</dbReference>